<reference evidence="1" key="1">
    <citation type="submission" date="2025-08" db="UniProtKB">
        <authorList>
            <consortium name="Ensembl"/>
        </authorList>
    </citation>
    <scope>IDENTIFICATION</scope>
</reference>
<sequence>MAAKVFESIGKLGLGLAVAGGVVNSALYNGENPLPSLCFSLGVSVQILTSC</sequence>
<dbReference type="AlphaFoldDB" id="A0A803VVE2"/>
<organism evidence="1 2">
    <name type="scientific">Ficedula albicollis</name>
    <name type="common">Collared flycatcher</name>
    <name type="synonym">Muscicapa albicollis</name>
    <dbReference type="NCBI Taxonomy" id="59894"/>
    <lineage>
        <taxon>Eukaryota</taxon>
        <taxon>Metazoa</taxon>
        <taxon>Chordata</taxon>
        <taxon>Craniata</taxon>
        <taxon>Vertebrata</taxon>
        <taxon>Euteleostomi</taxon>
        <taxon>Archelosauria</taxon>
        <taxon>Archosauria</taxon>
        <taxon>Dinosauria</taxon>
        <taxon>Saurischia</taxon>
        <taxon>Theropoda</taxon>
        <taxon>Coelurosauria</taxon>
        <taxon>Aves</taxon>
        <taxon>Neognathae</taxon>
        <taxon>Neoaves</taxon>
        <taxon>Telluraves</taxon>
        <taxon>Australaves</taxon>
        <taxon>Passeriformes</taxon>
        <taxon>Muscicapidae</taxon>
        <taxon>Ficedula</taxon>
    </lineage>
</organism>
<dbReference type="Ensembl" id="ENSFALT00000045234.1">
    <property type="protein sequence ID" value="ENSFALP00000026698.1"/>
    <property type="gene ID" value="ENSFALG00000027002.1"/>
</dbReference>
<proteinExistence type="predicted"/>
<dbReference type="GeneTree" id="ENSGT01110000271770"/>
<evidence type="ECO:0000313" key="1">
    <source>
        <dbReference type="Ensembl" id="ENSFALP00000026698.1"/>
    </source>
</evidence>
<protein>
    <submittedName>
        <fullName evidence="1">Uncharacterized protein</fullName>
    </submittedName>
</protein>
<dbReference type="Proteomes" id="UP000016665">
    <property type="component" value="Unplaced"/>
</dbReference>
<accession>A0A803VVE2</accession>
<reference evidence="1" key="2">
    <citation type="submission" date="2025-09" db="UniProtKB">
        <authorList>
            <consortium name="Ensembl"/>
        </authorList>
    </citation>
    <scope>IDENTIFICATION</scope>
</reference>
<evidence type="ECO:0000313" key="2">
    <source>
        <dbReference type="Proteomes" id="UP000016665"/>
    </source>
</evidence>
<name>A0A803VVE2_FICAL</name>
<keyword evidence="2" id="KW-1185">Reference proteome</keyword>